<dbReference type="InterPro" id="IPR008030">
    <property type="entry name" value="NmrA-like"/>
</dbReference>
<evidence type="ECO:0000256" key="1">
    <source>
        <dbReference type="ARBA" id="ARBA00006328"/>
    </source>
</evidence>
<evidence type="ECO:0000256" key="2">
    <source>
        <dbReference type="ARBA" id="ARBA00022857"/>
    </source>
</evidence>
<dbReference type="EC" id="1.7.-.-" evidence="4"/>
<feature type="domain" description="NmrA-like" evidence="3">
    <location>
        <begin position="2"/>
        <end position="224"/>
    </location>
</feature>
<evidence type="ECO:0000313" key="8">
    <source>
        <dbReference type="Proteomes" id="UP000236395"/>
    </source>
</evidence>
<dbReference type="EMBL" id="PPQS01000035">
    <property type="protein sequence ID" value="PNZ49425.1"/>
    <property type="molecule type" value="Genomic_DNA"/>
</dbReference>
<dbReference type="InterPro" id="IPR036291">
    <property type="entry name" value="NAD(P)-bd_dom_sf"/>
</dbReference>
<dbReference type="GO" id="GO:0016491">
    <property type="term" value="F:oxidoreductase activity"/>
    <property type="evidence" value="ECO:0007669"/>
    <property type="project" value="UniProtKB-KW"/>
</dbReference>
<name>A0A2K4AH63_9STAP</name>
<dbReference type="Pfam" id="PF05368">
    <property type="entry name" value="NmrA"/>
    <property type="match status" value="1"/>
</dbReference>
<accession>A0A077UW99</accession>
<keyword evidence="4" id="KW-0560">Oxidoreductase</keyword>
<reference evidence="5 9" key="3">
    <citation type="submission" date="2020-10" db="EMBL/GenBank/DDBJ databases">
        <title>Phenotypic and genomic profiling of Staphylococcus argenteus in Canada and the United States and recommendations for clinical result reporting.</title>
        <authorList>
            <person name="Eshaghi A."/>
            <person name="Bommersbach C."/>
            <person name="Zitterman S."/>
            <person name="Burnham C.-A.D."/>
            <person name="Patel R."/>
            <person name="Schuetz A.N."/>
            <person name="Patel S.N."/>
            <person name="Kus J.V."/>
        </authorList>
    </citation>
    <scope>NUCLEOTIDE SEQUENCE [LARGE SCALE GENOMIC DNA]</scope>
    <source>
        <strain evidence="5 9">DSM 28300</strain>
    </source>
</reference>
<organism evidence="6 8">
    <name type="scientific">Staphylococcus schweitzeri</name>
    <dbReference type="NCBI Taxonomy" id="1654388"/>
    <lineage>
        <taxon>Bacteria</taxon>
        <taxon>Bacillati</taxon>
        <taxon>Bacillota</taxon>
        <taxon>Bacilli</taxon>
        <taxon>Bacillales</taxon>
        <taxon>Staphylococcaceae</taxon>
        <taxon>Staphylococcus</taxon>
    </lineage>
</organism>
<dbReference type="Gene3D" id="3.40.50.720">
    <property type="entry name" value="NAD(P)-binding Rossmann-like Domain"/>
    <property type="match status" value="1"/>
</dbReference>
<reference evidence="4 7" key="1">
    <citation type="submission" date="2014-05" db="EMBL/GenBank/DDBJ databases">
        <authorList>
            <person name="Aslett A.Martin."/>
            <person name="De Silva Nishadi"/>
        </authorList>
    </citation>
    <scope>NUCLEOTIDE SEQUENCE [LARGE SCALE GENOMIC DNA]</scope>
</reference>
<dbReference type="EMBL" id="CCEH01000011">
    <property type="protein sequence ID" value="CDR28345.1"/>
    <property type="molecule type" value="Genomic_DNA"/>
</dbReference>
<keyword evidence="9" id="KW-1185">Reference proteome</keyword>
<dbReference type="PANTHER" id="PTHR42748:SF7">
    <property type="entry name" value="NMRA LIKE REDOX SENSOR 1-RELATED"/>
    <property type="match status" value="1"/>
</dbReference>
<evidence type="ECO:0000313" key="5">
    <source>
        <dbReference type="EMBL" id="MBE2128872.1"/>
    </source>
</evidence>
<accession>A0A2K4AH63</accession>
<dbReference type="InterPro" id="IPR051164">
    <property type="entry name" value="NmrA-like_oxidored"/>
</dbReference>
<reference evidence="6 8" key="2">
    <citation type="submission" date="2017-08" db="EMBL/GenBank/DDBJ databases">
        <title>Draft genome sequences of 64 type strains of genus Staph aureus.</title>
        <authorList>
            <person name="Cole K."/>
            <person name="Golubchik T."/>
            <person name="Russell J."/>
            <person name="Foster D."/>
            <person name="Llewelyn M."/>
            <person name="Wilson D."/>
            <person name="Crook D."/>
            <person name="Paul J."/>
        </authorList>
    </citation>
    <scope>NUCLEOTIDE SEQUENCE [LARGE SCALE GENOMIC DNA]</scope>
    <source>
        <strain evidence="6 8">DSM 28300</strain>
    </source>
</reference>
<dbReference type="Gene3D" id="3.90.25.10">
    <property type="entry name" value="UDP-galactose 4-epimerase, domain 1"/>
    <property type="match status" value="1"/>
</dbReference>
<evidence type="ECO:0000313" key="4">
    <source>
        <dbReference type="EMBL" id="CDR28345.1"/>
    </source>
</evidence>
<gene>
    <name evidence="4" type="primary">azoB</name>
    <name evidence="6" type="ORF">CD116_07500</name>
    <name evidence="4" type="ORF">ERS140147_01477</name>
    <name evidence="5" type="ORF">ILQ21_07425</name>
</gene>
<dbReference type="GeneID" id="98346892"/>
<evidence type="ECO:0000259" key="3">
    <source>
        <dbReference type="Pfam" id="PF05368"/>
    </source>
</evidence>
<dbReference type="Proteomes" id="UP000236395">
    <property type="component" value="Unassembled WGS sequence"/>
</dbReference>
<proteinExistence type="inferred from homology"/>
<dbReference type="EMBL" id="JADAMT010000009">
    <property type="protein sequence ID" value="MBE2128872.1"/>
    <property type="molecule type" value="Genomic_DNA"/>
</dbReference>
<dbReference type="Proteomes" id="UP000044616">
    <property type="component" value="Unassembled WGS sequence"/>
</dbReference>
<keyword evidence="2" id="KW-0521">NADP</keyword>
<dbReference type="SUPFAM" id="SSF51735">
    <property type="entry name" value="NAD(P)-binding Rossmann-fold domains"/>
    <property type="match status" value="1"/>
</dbReference>
<dbReference type="PANTHER" id="PTHR42748">
    <property type="entry name" value="NITROGEN METABOLITE REPRESSION PROTEIN NMRA FAMILY MEMBER"/>
    <property type="match status" value="1"/>
</dbReference>
<comment type="similarity">
    <text evidence="1">Belongs to the NmrA-type oxidoreductase family.</text>
</comment>
<protein>
    <submittedName>
        <fullName evidence="4">NAD dependent epimerase/dehydratase family protein</fullName>
        <ecNumber evidence="4">1.7.-.-</ecNumber>
    </submittedName>
    <submittedName>
        <fullName evidence="6">NmrA/HSCARG family protein</fullName>
    </submittedName>
</protein>
<evidence type="ECO:0000313" key="6">
    <source>
        <dbReference type="EMBL" id="PNZ49425.1"/>
    </source>
</evidence>
<sequence>MKEILVIGATGKQGNAVVKQLLEDGWHVSALTRNKNNLKLSNIEHPHLTIVEGDLSNRASLKSAMNGKYGLYSIQPIIKDDIDEELRQGTMLIEVAEEEKIQHIVYSTAGGVNRNRTGPHFETLAEIENRLMASNVNTTIIKPSFFMDNFLRIANVEDERITLPEFIQPNIKFTMISAKDIAKIAAYLFEHPNQFNHKSLEIGSDELTLTEVGTIFSKVTGKPTVIEGEFVSGTAERQWLEEKGYEVDFELMSEINPTKLSLNTWLKEQGF</sequence>
<dbReference type="AlphaFoldDB" id="A0A2K4AH63"/>
<dbReference type="Proteomes" id="UP000596960">
    <property type="component" value="Unassembled WGS sequence"/>
</dbReference>
<evidence type="ECO:0000313" key="9">
    <source>
        <dbReference type="Proteomes" id="UP000596960"/>
    </source>
</evidence>
<dbReference type="CDD" id="cd05251">
    <property type="entry name" value="NmrA_like_SDR_a"/>
    <property type="match status" value="1"/>
</dbReference>
<dbReference type="RefSeq" id="WP_047530836.1">
    <property type="nucleotide sequence ID" value="NZ_CBCSFW010000009.1"/>
</dbReference>
<evidence type="ECO:0000313" key="7">
    <source>
        <dbReference type="Proteomes" id="UP000044616"/>
    </source>
</evidence>